<evidence type="ECO:0000256" key="5">
    <source>
        <dbReference type="SAM" id="MobiDB-lite"/>
    </source>
</evidence>
<proteinExistence type="inferred from homology"/>
<comment type="subunit">
    <text evidence="4">Component of the RNA polymerase III (Pol III) complex.</text>
</comment>
<evidence type="ECO:0000256" key="3">
    <source>
        <dbReference type="ARBA" id="ARBA00023242"/>
    </source>
</evidence>
<protein>
    <recommendedName>
        <fullName evidence="4">DNA-directed RNA polymerase III subunit</fullName>
    </recommendedName>
</protein>
<dbReference type="OMA" id="ADPYENT"/>
<gene>
    <name evidence="6" type="ORF">PCON_05284</name>
</gene>
<keyword evidence="6" id="KW-0804">Transcription</keyword>
<dbReference type="InterPro" id="IPR024661">
    <property type="entry name" value="RNA_pol_III_Rpc31"/>
</dbReference>
<keyword evidence="3 4" id="KW-0539">Nucleus</keyword>
<evidence type="ECO:0000256" key="2">
    <source>
        <dbReference type="ARBA" id="ARBA00008352"/>
    </source>
</evidence>
<evidence type="ECO:0000256" key="1">
    <source>
        <dbReference type="ARBA" id="ARBA00004123"/>
    </source>
</evidence>
<feature type="compositionally biased region" description="Acidic residues" evidence="5">
    <location>
        <begin position="204"/>
        <end position="218"/>
    </location>
</feature>
<comment type="function">
    <text evidence="4">DNA-dependent RNA polymerase catalyzes the transcription of DNA into RNA using the four ribonucleoside triphosphates as substrates. Specific peripheric component of RNA polymerase III which synthesizes small RNAs, such as 5S rRNA and tRNAs.</text>
</comment>
<feature type="compositionally biased region" description="Gly residues" evidence="5">
    <location>
        <begin position="1"/>
        <end position="15"/>
    </location>
</feature>
<dbReference type="eggNOG" id="ENOG502RZ0V">
    <property type="taxonomic scope" value="Eukaryota"/>
</dbReference>
<dbReference type="PANTHER" id="PTHR15367:SF2">
    <property type="entry name" value="DNA-DIRECTED RNA POLYMERASE III SUBUNIT"/>
    <property type="match status" value="1"/>
</dbReference>
<dbReference type="PANTHER" id="PTHR15367">
    <property type="entry name" value="DNA-DIRECTED RNA POLYMERASE III"/>
    <property type="match status" value="1"/>
</dbReference>
<dbReference type="OrthoDB" id="5377312at2759"/>
<keyword evidence="6" id="KW-0240">DNA-directed RNA polymerase</keyword>
<feature type="region of interest" description="Disordered" evidence="5">
    <location>
        <begin position="1"/>
        <end position="51"/>
    </location>
</feature>
<reference evidence="6 7" key="1">
    <citation type="journal article" date="2013" name="PLoS Genet.">
        <title>The genome and development-dependent transcriptomes of Pyronema confluens: a window into fungal evolution.</title>
        <authorList>
            <person name="Traeger S."/>
            <person name="Altegoer F."/>
            <person name="Freitag M."/>
            <person name="Gabaldon T."/>
            <person name="Kempken F."/>
            <person name="Kumar A."/>
            <person name="Marcet-Houben M."/>
            <person name="Poggeler S."/>
            <person name="Stajich J.E."/>
            <person name="Nowrousian M."/>
        </authorList>
    </citation>
    <scope>NUCLEOTIDE SEQUENCE [LARGE SCALE GENOMIC DNA]</scope>
    <source>
        <strain evidence="7">CBS 100304</strain>
        <tissue evidence="6">Vegetative mycelium</tissue>
    </source>
</reference>
<dbReference type="STRING" id="1076935.U4KW85"/>
<dbReference type="PIRSF" id="PIRSF000777">
    <property type="entry name" value="RNA_polIII_C31"/>
    <property type="match status" value="1"/>
</dbReference>
<feature type="compositionally biased region" description="Acidic residues" evidence="5">
    <location>
        <begin position="149"/>
        <end position="193"/>
    </location>
</feature>
<evidence type="ECO:0000313" key="7">
    <source>
        <dbReference type="Proteomes" id="UP000018144"/>
    </source>
</evidence>
<dbReference type="AlphaFoldDB" id="U4KW85"/>
<accession>U4KW85</accession>
<dbReference type="GO" id="GO:0006383">
    <property type="term" value="P:transcription by RNA polymerase III"/>
    <property type="evidence" value="ECO:0007669"/>
    <property type="project" value="UniProtKB-UniRule"/>
</dbReference>
<evidence type="ECO:0000256" key="4">
    <source>
        <dbReference type="PIRNR" id="PIRNR000777"/>
    </source>
</evidence>
<feature type="region of interest" description="Disordered" evidence="5">
    <location>
        <begin position="149"/>
        <end position="218"/>
    </location>
</feature>
<dbReference type="EMBL" id="HF935265">
    <property type="protein sequence ID" value="CCX05697.1"/>
    <property type="molecule type" value="Genomic_DNA"/>
</dbReference>
<name>U4KW85_PYROM</name>
<dbReference type="GO" id="GO:0005666">
    <property type="term" value="C:RNA polymerase III complex"/>
    <property type="evidence" value="ECO:0007669"/>
    <property type="project" value="UniProtKB-UniRule"/>
</dbReference>
<organism evidence="6 7">
    <name type="scientific">Pyronema omphalodes (strain CBS 100304)</name>
    <name type="common">Pyronema confluens</name>
    <dbReference type="NCBI Taxonomy" id="1076935"/>
    <lineage>
        <taxon>Eukaryota</taxon>
        <taxon>Fungi</taxon>
        <taxon>Dikarya</taxon>
        <taxon>Ascomycota</taxon>
        <taxon>Pezizomycotina</taxon>
        <taxon>Pezizomycetes</taxon>
        <taxon>Pezizales</taxon>
        <taxon>Pyronemataceae</taxon>
        <taxon>Pyronema</taxon>
    </lineage>
</organism>
<dbReference type="Proteomes" id="UP000018144">
    <property type="component" value="Unassembled WGS sequence"/>
</dbReference>
<dbReference type="Pfam" id="PF11705">
    <property type="entry name" value="RNA_pol_3_Rpc31"/>
    <property type="match status" value="1"/>
</dbReference>
<comment type="similarity">
    <text evidence="2 4">Belongs to the eukaryotic RPC7 RNA polymerase subunit family.</text>
</comment>
<comment type="subcellular location">
    <subcellularLocation>
        <location evidence="1 4">Nucleus</location>
    </subcellularLocation>
</comment>
<evidence type="ECO:0000313" key="6">
    <source>
        <dbReference type="EMBL" id="CCX05697.1"/>
    </source>
</evidence>
<keyword evidence="7" id="KW-1185">Reference proteome</keyword>
<sequence length="218" mass="24513">MSRGGRGGGFGGRGGRQNIPGVSQFGDDIKPDYSVTELFPPNPPPVQSSLTKEERAMVSRFRSHRDKIHTGPFYTVLAPRTKGTTEDPFNNISRYSEKYQRKPRKAPKLDSRPYVVNFFPEELHATLGVEKTEDGKIRKKTLVVTQLDELLDMVDEDGMEDKEDEKEDKEEEDKGVESEQDPDQLTDDDEGDYNAEQYFSGGDDMSDVGGDDDDAGFY</sequence>